<dbReference type="Proteomes" id="UP000029273">
    <property type="component" value="Unassembled WGS sequence"/>
</dbReference>
<dbReference type="EMBL" id="JQSG02000002">
    <property type="protein sequence ID" value="OBS09789.1"/>
    <property type="molecule type" value="Genomic_DNA"/>
</dbReference>
<keyword evidence="2" id="KW-1185">Reference proteome</keyword>
<proteinExistence type="predicted"/>
<protein>
    <submittedName>
        <fullName evidence="1">Uncharacterized protein</fullName>
    </submittedName>
</protein>
<organism evidence="1 2">
    <name type="scientific">Acidihalobacter prosperus</name>
    <dbReference type="NCBI Taxonomy" id="160660"/>
    <lineage>
        <taxon>Bacteria</taxon>
        <taxon>Pseudomonadati</taxon>
        <taxon>Pseudomonadota</taxon>
        <taxon>Gammaproteobacteria</taxon>
        <taxon>Chromatiales</taxon>
        <taxon>Ectothiorhodospiraceae</taxon>
        <taxon>Acidihalobacter</taxon>
    </lineage>
</organism>
<evidence type="ECO:0000313" key="2">
    <source>
        <dbReference type="Proteomes" id="UP000029273"/>
    </source>
</evidence>
<sequence length="37" mass="3765">MPTTALPIMRPPLGLNALSPCTQAGKVSLLSIGEADT</sequence>
<name>A0A1A6C5G4_9GAMM</name>
<reference evidence="1 2" key="1">
    <citation type="journal article" date="2014" name="Genome Announc.">
        <title>Draft Genome Sequence of the Iron-Oxidizing, Acidophilic, and Halotolerant 'Thiobacillus prosperus' Type Strain DSM 5130.</title>
        <authorList>
            <person name="Ossandon F.J."/>
            <person name="Cardenas J.P."/>
            <person name="Corbett M."/>
            <person name="Quatrini R."/>
            <person name="Holmes D.S."/>
            <person name="Watkin E."/>
        </authorList>
    </citation>
    <scope>NUCLEOTIDE SEQUENCE [LARGE SCALE GENOMIC DNA]</scope>
    <source>
        <strain evidence="1 2">DSM 5130</strain>
    </source>
</reference>
<dbReference type="AlphaFoldDB" id="A0A1A6C5G4"/>
<gene>
    <name evidence="1" type="ORF">Thpro_020839</name>
</gene>
<comment type="caution">
    <text evidence="1">The sequence shown here is derived from an EMBL/GenBank/DDBJ whole genome shotgun (WGS) entry which is preliminary data.</text>
</comment>
<evidence type="ECO:0000313" key="1">
    <source>
        <dbReference type="EMBL" id="OBS09789.1"/>
    </source>
</evidence>
<accession>A0A1A6C5G4</accession>